<dbReference type="PANTHER" id="PTHR34614">
    <property type="match status" value="1"/>
</dbReference>
<dbReference type="STRING" id="251221.gene:10760859"/>
<dbReference type="EMBL" id="BA000045">
    <property type="protein sequence ID" value="BAC91289.1"/>
    <property type="molecule type" value="Genomic_DNA"/>
</dbReference>
<gene>
    <name evidence="2" type="ordered locus">gll3348</name>
</gene>
<dbReference type="PhylomeDB" id="Q7NG26"/>
<dbReference type="KEGG" id="gvi:gll3348"/>
<dbReference type="PATRIC" id="fig|251221.4.peg.3381"/>
<evidence type="ECO:0000313" key="2">
    <source>
        <dbReference type="EMBL" id="BAC91289.1"/>
    </source>
</evidence>
<organism evidence="2 3">
    <name type="scientific">Gloeobacter violaceus (strain ATCC 29082 / PCC 7421)</name>
    <dbReference type="NCBI Taxonomy" id="251221"/>
    <lineage>
        <taxon>Bacteria</taxon>
        <taxon>Bacillati</taxon>
        <taxon>Cyanobacteriota</taxon>
        <taxon>Cyanophyceae</taxon>
        <taxon>Gloeobacterales</taxon>
        <taxon>Gloeobacteraceae</taxon>
        <taxon>Gloeobacter</taxon>
    </lineage>
</organism>
<protein>
    <submittedName>
        <fullName evidence="2">Gll3348 protein</fullName>
    </submittedName>
</protein>
<dbReference type="GO" id="GO:0006313">
    <property type="term" value="P:DNA transposition"/>
    <property type="evidence" value="ECO:0007669"/>
    <property type="project" value="InterPro"/>
</dbReference>
<dbReference type="HOGENOM" id="CLU_1568530_0_0_3"/>
<dbReference type="InterPro" id="IPR002559">
    <property type="entry name" value="Transposase_11"/>
</dbReference>
<dbReference type="InterPro" id="IPR047654">
    <property type="entry name" value="IS1634_transpos"/>
</dbReference>
<dbReference type="GO" id="GO:0004803">
    <property type="term" value="F:transposase activity"/>
    <property type="evidence" value="ECO:0007669"/>
    <property type="project" value="InterPro"/>
</dbReference>
<dbReference type="NCBIfam" id="NF033559">
    <property type="entry name" value="transpos_IS1634"/>
    <property type="match status" value="1"/>
</dbReference>
<keyword evidence="3" id="KW-1185">Reference proteome</keyword>
<dbReference type="AlphaFoldDB" id="Q7NG26"/>
<feature type="domain" description="Transposase IS4-like" evidence="1">
    <location>
        <begin position="19"/>
        <end position="90"/>
    </location>
</feature>
<dbReference type="Proteomes" id="UP000000557">
    <property type="component" value="Chromosome"/>
</dbReference>
<reference evidence="2 3" key="2">
    <citation type="journal article" date="2003" name="DNA Res.">
        <title>Complete genome structure of Gloeobacter violaceus PCC 7421, a cyanobacterium that lacks thylakoids (supplement).</title>
        <authorList>
            <person name="Nakamura Y."/>
            <person name="Kaneko T."/>
            <person name="Sato S."/>
            <person name="Mimuro M."/>
            <person name="Miyashita H."/>
            <person name="Tsuchiya T."/>
            <person name="Sasamoto S."/>
            <person name="Watanabe A."/>
            <person name="Kawashima K."/>
            <person name="Kishida Y."/>
            <person name="Kiyokawa C."/>
            <person name="Kohara M."/>
            <person name="Matsumoto M."/>
            <person name="Matsuno A."/>
            <person name="Nakazaki N."/>
            <person name="Shimpo S."/>
            <person name="Takeuchi C."/>
            <person name="Yamada M."/>
            <person name="Tabata S."/>
        </authorList>
    </citation>
    <scope>NUCLEOTIDE SEQUENCE [LARGE SCALE GENOMIC DNA]</scope>
    <source>
        <strain evidence="3">ATCC 29082 / PCC 7421</strain>
    </source>
</reference>
<dbReference type="OrthoDB" id="467786at2"/>
<dbReference type="GO" id="GO:0003677">
    <property type="term" value="F:DNA binding"/>
    <property type="evidence" value="ECO:0007669"/>
    <property type="project" value="InterPro"/>
</dbReference>
<evidence type="ECO:0000313" key="3">
    <source>
        <dbReference type="Proteomes" id="UP000000557"/>
    </source>
</evidence>
<dbReference type="EnsemblBacteria" id="BAC91289">
    <property type="protein sequence ID" value="BAC91289"/>
    <property type="gene ID" value="BAC91289"/>
</dbReference>
<dbReference type="PANTHER" id="PTHR34614:SF2">
    <property type="entry name" value="TRANSPOSASE IS4-LIKE DOMAIN-CONTAINING PROTEIN"/>
    <property type="match status" value="1"/>
</dbReference>
<name>Q7NG26_GLOVI</name>
<dbReference type="InParanoid" id="Q7NG26"/>
<sequence length="170" mass="18871">MITHGYLRDHRPDLKQFLLSMITSGDGDVPLYLQVGDGNQADKAVFAQIIKDFKAQWDVEALFVVDSALYSAQNLSELAGMHWLTRVPSTLSAVKHVLAALKEEQFAPAQSGYRVVEVGSTYGQVVQRWVVVESDERRKSDLAALEKILGESDAKTNKELAKLCKVEFAC</sequence>
<dbReference type="eggNOG" id="COG5421">
    <property type="taxonomic scope" value="Bacteria"/>
</dbReference>
<evidence type="ECO:0000259" key="1">
    <source>
        <dbReference type="Pfam" id="PF01609"/>
    </source>
</evidence>
<accession>Q7NG26</accession>
<proteinExistence type="predicted"/>
<reference evidence="2 3" key="1">
    <citation type="journal article" date="2003" name="DNA Res.">
        <title>Complete genome structure of Gloeobacter violaceus PCC 7421, a cyanobacterium that lacks thylakoids.</title>
        <authorList>
            <person name="Nakamura Y."/>
            <person name="Kaneko T."/>
            <person name="Sato S."/>
            <person name="Mimuro M."/>
            <person name="Miyashita H."/>
            <person name="Tsuchiya T."/>
            <person name="Sasamoto S."/>
            <person name="Watanabe A."/>
            <person name="Kawashima K."/>
            <person name="Kishida Y."/>
            <person name="Kiyokawa C."/>
            <person name="Kohara M."/>
            <person name="Matsumoto M."/>
            <person name="Matsuno A."/>
            <person name="Nakazaki N."/>
            <person name="Shimpo S."/>
            <person name="Takeuchi C."/>
            <person name="Yamada M."/>
            <person name="Tabata S."/>
        </authorList>
    </citation>
    <scope>NUCLEOTIDE SEQUENCE [LARGE SCALE GENOMIC DNA]</scope>
    <source>
        <strain evidence="3">ATCC 29082 / PCC 7421</strain>
    </source>
</reference>
<dbReference type="Pfam" id="PF01609">
    <property type="entry name" value="DDE_Tnp_1"/>
    <property type="match status" value="1"/>
</dbReference>